<dbReference type="Proteomes" id="UP001385389">
    <property type="component" value="Chromosome"/>
</dbReference>
<proteinExistence type="predicted"/>
<sequence>MSDTKAAPDSRIEIFNAPDGGVSVKVHVEDQTVWLTQRSMAELYQTTTQNIGMHLKSVYEEGELDEQATCKEYLQVRSEGNREINRNLKHYSLDAIIAVGYRVRSAVGVQFRRWATERLREYMVKGFTMDDERLKNPGGWDYFDELLERIRTIRASEKRFYQKVKDLFSQTSADYDGKSETAQMFFKTIQNKMLFATTGKTAAEIVVERADAALPNMGLTSFKGDVVRKGDVMTSKNYLQQDELTKLDRLVVMFLDYAEDRAEQRQRITMDEWIEMTDRFLTFNERDVLTNAGKVSHKQAEKHAHGEYKTYDDARRRRELEEAEIEAERDFEELVKGIERGKA</sequence>
<name>A0ABZ2IWH0_9BACT</name>
<protein>
    <submittedName>
        <fullName evidence="2">Virulence RhuM family protein</fullName>
    </submittedName>
</protein>
<evidence type="ECO:0000256" key="1">
    <source>
        <dbReference type="SAM" id="MobiDB-lite"/>
    </source>
</evidence>
<dbReference type="PANTHER" id="PTHR35810:SF1">
    <property type="entry name" value="CYTOPLASMIC PROTEIN"/>
    <property type="match status" value="1"/>
</dbReference>
<keyword evidence="3" id="KW-1185">Reference proteome</keyword>
<dbReference type="PANTHER" id="PTHR35810">
    <property type="entry name" value="CYTOPLASMIC PROTEIN-RELATED"/>
    <property type="match status" value="1"/>
</dbReference>
<dbReference type="PIRSF" id="PIRSF015268">
    <property type="entry name" value="Virulence_RhuM"/>
    <property type="match status" value="1"/>
</dbReference>
<dbReference type="EMBL" id="CP146609">
    <property type="protein sequence ID" value="WWX23037.1"/>
    <property type="molecule type" value="Genomic_DNA"/>
</dbReference>
<evidence type="ECO:0000313" key="3">
    <source>
        <dbReference type="Proteomes" id="UP001385389"/>
    </source>
</evidence>
<accession>A0ABZ2IWH0</accession>
<dbReference type="RefSeq" id="WP_338668752.1">
    <property type="nucleotide sequence ID" value="NZ_CP146609.1"/>
</dbReference>
<feature type="compositionally biased region" description="Basic and acidic residues" evidence="1">
    <location>
        <begin position="298"/>
        <end position="313"/>
    </location>
</feature>
<organism evidence="2 3">
    <name type="scientific">Pseudodesulfovibrio methanolicus</name>
    <dbReference type="NCBI Taxonomy" id="3126690"/>
    <lineage>
        <taxon>Bacteria</taxon>
        <taxon>Pseudomonadati</taxon>
        <taxon>Thermodesulfobacteriota</taxon>
        <taxon>Desulfovibrionia</taxon>
        <taxon>Desulfovibrionales</taxon>
        <taxon>Desulfovibrionaceae</taxon>
    </lineage>
</organism>
<feature type="region of interest" description="Disordered" evidence="1">
    <location>
        <begin position="294"/>
        <end position="313"/>
    </location>
</feature>
<gene>
    <name evidence="2" type="ORF">V8V93_02270</name>
</gene>
<dbReference type="Pfam" id="PF13310">
    <property type="entry name" value="Virulence_RhuM"/>
    <property type="match status" value="1"/>
</dbReference>
<evidence type="ECO:0000313" key="2">
    <source>
        <dbReference type="EMBL" id="WWX23037.1"/>
    </source>
</evidence>
<dbReference type="InterPro" id="IPR011204">
    <property type="entry name" value="Virulence_RhuM-like"/>
</dbReference>
<reference evidence="2 3" key="1">
    <citation type="submission" date="2024-03" db="EMBL/GenBank/DDBJ databases">
        <title>Phenotype and Genome Characterization of a Sulfate-Reducing Bacterium Pseudodesulfovibrio sp. strain 5S69, isolated from Petroleum Reservoir in Tatarstan (Russia).</title>
        <authorList>
            <person name="Bidzhieva S.K."/>
            <person name="Kadnikov V."/>
            <person name="Tourova T.P."/>
            <person name="Samigullina S.R."/>
            <person name="Sokolova D.S."/>
            <person name="Poltaraus A.B."/>
            <person name="Avtukh A.N."/>
            <person name="Tereshina V.M."/>
            <person name="Mardanov A.V."/>
            <person name="Nazina T.N."/>
        </authorList>
    </citation>
    <scope>NUCLEOTIDE SEQUENCE [LARGE SCALE GENOMIC DNA]</scope>
    <source>
        <strain evidence="2 3">5S69</strain>
    </source>
</reference>